<name>X1UUW1_9ZZZZ</name>
<proteinExistence type="predicted"/>
<gene>
    <name evidence="1" type="ORF">S12H4_55432</name>
</gene>
<accession>X1UUW1</accession>
<organism evidence="1">
    <name type="scientific">marine sediment metagenome</name>
    <dbReference type="NCBI Taxonomy" id="412755"/>
    <lineage>
        <taxon>unclassified sequences</taxon>
        <taxon>metagenomes</taxon>
        <taxon>ecological metagenomes</taxon>
    </lineage>
</organism>
<feature type="non-terminal residue" evidence="1">
    <location>
        <position position="86"/>
    </location>
</feature>
<dbReference type="EMBL" id="BARW01035556">
    <property type="protein sequence ID" value="GAJ21264.1"/>
    <property type="molecule type" value="Genomic_DNA"/>
</dbReference>
<evidence type="ECO:0000313" key="1">
    <source>
        <dbReference type="EMBL" id="GAJ21264.1"/>
    </source>
</evidence>
<comment type="caution">
    <text evidence="1">The sequence shown here is derived from an EMBL/GenBank/DDBJ whole genome shotgun (WGS) entry which is preliminary data.</text>
</comment>
<sequence length="86" mass="10267">MINFPTKLAFFYNFLGKFKDACKENHSEKQYRNFVTKNRQKGWRKISYLNVSSIMVMIGTMSGKNNRKQWERKIVKEMVCPKCHSP</sequence>
<reference evidence="1" key="1">
    <citation type="journal article" date="2014" name="Front. Microbiol.">
        <title>High frequency of phylogenetically diverse reductive dehalogenase-homologous genes in deep subseafloor sedimentary metagenomes.</title>
        <authorList>
            <person name="Kawai M."/>
            <person name="Futagami T."/>
            <person name="Toyoda A."/>
            <person name="Takaki Y."/>
            <person name="Nishi S."/>
            <person name="Hori S."/>
            <person name="Arai W."/>
            <person name="Tsubouchi T."/>
            <person name="Morono Y."/>
            <person name="Uchiyama I."/>
            <person name="Ito T."/>
            <person name="Fujiyama A."/>
            <person name="Inagaki F."/>
            <person name="Takami H."/>
        </authorList>
    </citation>
    <scope>NUCLEOTIDE SEQUENCE</scope>
    <source>
        <strain evidence="1">Expedition CK06-06</strain>
    </source>
</reference>
<protein>
    <submittedName>
        <fullName evidence="1">Uncharacterized protein</fullName>
    </submittedName>
</protein>
<dbReference type="AlphaFoldDB" id="X1UUW1"/>